<gene>
    <name evidence="2" type="ORF">KOW79_014262</name>
</gene>
<feature type="compositionally biased region" description="Low complexity" evidence="1">
    <location>
        <begin position="95"/>
        <end position="106"/>
    </location>
</feature>
<protein>
    <recommendedName>
        <fullName evidence="4">DUF4657 domain-containing protein</fullName>
    </recommendedName>
</protein>
<evidence type="ECO:0000313" key="2">
    <source>
        <dbReference type="EMBL" id="KAG7322916.1"/>
    </source>
</evidence>
<feature type="compositionally biased region" description="Basic and acidic residues" evidence="1">
    <location>
        <begin position="366"/>
        <end position="385"/>
    </location>
</feature>
<dbReference type="AlphaFoldDB" id="A0A9D3NG94"/>
<accession>A0A9D3NG94</accession>
<proteinExistence type="predicted"/>
<reference evidence="2 3" key="1">
    <citation type="submission" date="2021-06" db="EMBL/GenBank/DDBJ databases">
        <title>Chromosome-level genome assembly of the red-tail catfish (Hemibagrus wyckioides).</title>
        <authorList>
            <person name="Shao F."/>
        </authorList>
    </citation>
    <scope>NUCLEOTIDE SEQUENCE [LARGE SCALE GENOMIC DNA]</scope>
    <source>
        <strain evidence="2">EC202008001</strain>
        <tissue evidence="2">Blood</tissue>
    </source>
</reference>
<organism evidence="2 3">
    <name type="scientific">Hemibagrus wyckioides</name>
    <dbReference type="NCBI Taxonomy" id="337641"/>
    <lineage>
        <taxon>Eukaryota</taxon>
        <taxon>Metazoa</taxon>
        <taxon>Chordata</taxon>
        <taxon>Craniata</taxon>
        <taxon>Vertebrata</taxon>
        <taxon>Euteleostomi</taxon>
        <taxon>Actinopterygii</taxon>
        <taxon>Neopterygii</taxon>
        <taxon>Teleostei</taxon>
        <taxon>Ostariophysi</taxon>
        <taxon>Siluriformes</taxon>
        <taxon>Bagridae</taxon>
        <taxon>Hemibagrus</taxon>
    </lineage>
</organism>
<feature type="compositionally biased region" description="Low complexity" evidence="1">
    <location>
        <begin position="159"/>
        <end position="172"/>
    </location>
</feature>
<feature type="region of interest" description="Disordered" evidence="1">
    <location>
        <begin position="256"/>
        <end position="282"/>
    </location>
</feature>
<evidence type="ECO:0000256" key="1">
    <source>
        <dbReference type="SAM" id="MobiDB-lite"/>
    </source>
</evidence>
<sequence length="400" mass="44617">MNLYRSFGCLLETWVAEGYPVERSSSAEALEKKLDLNGSDSASADSLRLTGATLRSESEDSGVELPSVVSPLTSQHHVLTKQASQLGEDDLRPTSSSPALSQCSSSSSFSARESVKLLKGGGKPSETTGLKVEEVLRRTEPAWRRSVDGSLRRRCNTASISSRSSTPSIRSRVGSIGPGRPYVQPANEQRSSETPRERHTPQQPAVSPRDPKEKSACDTGPEWDHLPPGFLYLEQMCRMLEEIARLQRENQKLQQVMTKSRDETEETEMKAVCTKNTHSDSTVGEKLDFRDAKVQPGLPSEAFRRRSVSDTWTFIGRRSKSKAPRAEHFPSTDILLEEPESPQSPVETEQRKASNSLKLKISSLRWNEKSKEAKSSSSLEKEKKRTFGQLLKNRRKTTRI</sequence>
<evidence type="ECO:0000313" key="3">
    <source>
        <dbReference type="Proteomes" id="UP000824219"/>
    </source>
</evidence>
<feature type="region of interest" description="Disordered" evidence="1">
    <location>
        <begin position="147"/>
        <end position="222"/>
    </location>
</feature>
<evidence type="ECO:0008006" key="4">
    <source>
        <dbReference type="Google" id="ProtNLM"/>
    </source>
</evidence>
<comment type="caution">
    <text evidence="2">The sequence shown here is derived from an EMBL/GenBank/DDBJ whole genome shotgun (WGS) entry which is preliminary data.</text>
</comment>
<feature type="compositionally biased region" description="Polar residues" evidence="1">
    <location>
        <begin position="341"/>
        <end position="357"/>
    </location>
</feature>
<feature type="region of interest" description="Disordered" evidence="1">
    <location>
        <begin position="317"/>
        <end position="400"/>
    </location>
</feature>
<dbReference type="Proteomes" id="UP000824219">
    <property type="component" value="Linkage Group LG16"/>
</dbReference>
<feature type="region of interest" description="Disordered" evidence="1">
    <location>
        <begin position="35"/>
        <end position="70"/>
    </location>
</feature>
<feature type="region of interest" description="Disordered" evidence="1">
    <location>
        <begin position="83"/>
        <end position="106"/>
    </location>
</feature>
<name>A0A9D3NG94_9TELE</name>
<dbReference type="EMBL" id="JAHKSW010000016">
    <property type="protein sequence ID" value="KAG7322916.1"/>
    <property type="molecule type" value="Genomic_DNA"/>
</dbReference>
<keyword evidence="3" id="KW-1185">Reference proteome</keyword>
<feature type="compositionally biased region" description="Basic and acidic residues" evidence="1">
    <location>
        <begin position="190"/>
        <end position="200"/>
    </location>
</feature>
<dbReference type="OrthoDB" id="8727472at2759"/>